<gene>
    <name evidence="1" type="ORF">INT08_08680</name>
</gene>
<name>A0ABR9XTF0_9CHLB</name>
<dbReference type="InterPro" id="IPR029058">
    <property type="entry name" value="AB_hydrolase_fold"/>
</dbReference>
<dbReference type="EMBL" id="JADGII010000014">
    <property type="protein sequence ID" value="MBF0637244.1"/>
    <property type="molecule type" value="Genomic_DNA"/>
</dbReference>
<accession>A0ABR9XTF0</accession>
<comment type="caution">
    <text evidence="1">The sequence shown here is derived from an EMBL/GenBank/DDBJ whole genome shotgun (WGS) entry which is preliminary data.</text>
</comment>
<sequence>MKCEWIVRHGGRDVVLFFNGWGMDSRIARWLQQQGPLPGGVDLLSCHDYREPLLPLRHRQQLEAYEHVTVVSWSLGVAAAQQSGLERVDRAVAFNGTLQPVGRERGILPEVFQATLDNWSEENRERFLRRICGSRQQRALFQSALPDRGIDDQKEELQALQQRLSENGTTGDPGWEYTCAVIGGKDMIFLPAAQKAAWEGVRLQVEPSMPHVPWFAFRGWGEVLACIC</sequence>
<evidence type="ECO:0000313" key="1">
    <source>
        <dbReference type="EMBL" id="MBF0637244.1"/>
    </source>
</evidence>
<dbReference type="InterPro" id="IPR007398">
    <property type="entry name" value="BioG"/>
</dbReference>
<evidence type="ECO:0000313" key="2">
    <source>
        <dbReference type="Proteomes" id="UP000619838"/>
    </source>
</evidence>
<proteinExistence type="predicted"/>
<dbReference type="SUPFAM" id="SSF53474">
    <property type="entry name" value="alpha/beta-Hydrolases"/>
    <property type="match status" value="1"/>
</dbReference>
<dbReference type="Proteomes" id="UP000619838">
    <property type="component" value="Unassembled WGS sequence"/>
</dbReference>
<protein>
    <submittedName>
        <fullName evidence="1">DUF452 family protein</fullName>
    </submittedName>
</protein>
<dbReference type="Gene3D" id="3.40.50.1820">
    <property type="entry name" value="alpha/beta hydrolase"/>
    <property type="match status" value="1"/>
</dbReference>
<dbReference type="RefSeq" id="WP_175187606.1">
    <property type="nucleotide sequence ID" value="NZ_JABVZQ010000013.1"/>
</dbReference>
<reference evidence="1 2" key="1">
    <citation type="journal article" date="2020" name="Microorganisms">
        <title>Simultaneous Genome Sequencing of Prosthecochloris ethylica and Desulfuromonas acetoxidans within a Syntrophic Mixture Reveals Unique Pili and Protein Interactions.</title>
        <authorList>
            <person name="Kyndt J.A."/>
            <person name="Van Beeumen J.J."/>
            <person name="Meyer T.E."/>
        </authorList>
    </citation>
    <scope>NUCLEOTIDE SEQUENCE [LARGE SCALE GENOMIC DNA]</scope>
    <source>
        <strain evidence="1 2">N3</strain>
    </source>
</reference>
<dbReference type="Pfam" id="PF04301">
    <property type="entry name" value="BioG"/>
    <property type="match status" value="1"/>
</dbReference>
<organism evidence="1 2">
    <name type="scientific">Prosthecochloris ethylica</name>
    <dbReference type="NCBI Taxonomy" id="2743976"/>
    <lineage>
        <taxon>Bacteria</taxon>
        <taxon>Pseudomonadati</taxon>
        <taxon>Chlorobiota</taxon>
        <taxon>Chlorobiia</taxon>
        <taxon>Chlorobiales</taxon>
        <taxon>Chlorobiaceae</taxon>
        <taxon>Prosthecochloris</taxon>
    </lineage>
</organism>
<keyword evidence="2" id="KW-1185">Reference proteome</keyword>